<dbReference type="CDD" id="cd07377">
    <property type="entry name" value="WHTH_GntR"/>
    <property type="match status" value="1"/>
</dbReference>
<dbReference type="PRINTS" id="PR00035">
    <property type="entry name" value="HTHGNTR"/>
</dbReference>
<dbReference type="InterPro" id="IPR008920">
    <property type="entry name" value="TF_FadR/GntR_C"/>
</dbReference>
<reference evidence="5" key="1">
    <citation type="submission" date="2020-05" db="EMBL/GenBank/DDBJ databases">
        <authorList>
            <person name="Chiriac C."/>
            <person name="Salcher M."/>
            <person name="Ghai R."/>
            <person name="Kavagutti S V."/>
        </authorList>
    </citation>
    <scope>NUCLEOTIDE SEQUENCE</scope>
</reference>
<dbReference type="SMART" id="SM00345">
    <property type="entry name" value="HTH_GNTR"/>
    <property type="match status" value="1"/>
</dbReference>
<dbReference type="InterPro" id="IPR036388">
    <property type="entry name" value="WH-like_DNA-bd_sf"/>
</dbReference>
<evidence type="ECO:0000256" key="3">
    <source>
        <dbReference type="ARBA" id="ARBA00023163"/>
    </source>
</evidence>
<dbReference type="GO" id="GO:0003700">
    <property type="term" value="F:DNA-binding transcription factor activity"/>
    <property type="evidence" value="ECO:0007669"/>
    <property type="project" value="InterPro"/>
</dbReference>
<dbReference type="SUPFAM" id="SSF48008">
    <property type="entry name" value="GntR ligand-binding domain-like"/>
    <property type="match status" value="1"/>
</dbReference>
<dbReference type="Pfam" id="PF00392">
    <property type="entry name" value="GntR"/>
    <property type="match status" value="1"/>
</dbReference>
<sequence length="244" mass="26603">MSSPLRKSEIIRRLELRIVGGEFASGEKLPSERELAEEYGVSRPVIREGLSGLVERGLVDIQAGRGTFVREVAVDELSKSLNRVAARTGITTRHLVEARLMVEVTAARYAAMSPERDMTALDDVLLRHEEAQSLVDRASTDLQFHEAIATASGNPVIALMFGSIRAQVYSLMLRSHSDSHVREIGDPQHRKLAEAIRAGNTDLAGELMADHLSLALSLFGDDVDRPISEMLESRGISGAPPLGI</sequence>
<dbReference type="AlphaFoldDB" id="A0A6J6CK31"/>
<dbReference type="PANTHER" id="PTHR43537">
    <property type="entry name" value="TRANSCRIPTIONAL REGULATOR, GNTR FAMILY"/>
    <property type="match status" value="1"/>
</dbReference>
<dbReference type="SMART" id="SM00895">
    <property type="entry name" value="FCD"/>
    <property type="match status" value="1"/>
</dbReference>
<evidence type="ECO:0000256" key="2">
    <source>
        <dbReference type="ARBA" id="ARBA00023125"/>
    </source>
</evidence>
<dbReference type="Gene3D" id="1.20.120.530">
    <property type="entry name" value="GntR ligand-binding domain-like"/>
    <property type="match status" value="1"/>
</dbReference>
<dbReference type="SUPFAM" id="SSF46785">
    <property type="entry name" value="Winged helix' DNA-binding domain"/>
    <property type="match status" value="1"/>
</dbReference>
<feature type="domain" description="HTH gntR-type" evidence="4">
    <location>
        <begin position="4"/>
        <end position="72"/>
    </location>
</feature>
<name>A0A6J6CK31_9ZZZZ</name>
<keyword evidence="1" id="KW-0805">Transcription regulation</keyword>
<dbReference type="InterPro" id="IPR011711">
    <property type="entry name" value="GntR_C"/>
</dbReference>
<organism evidence="5">
    <name type="scientific">freshwater metagenome</name>
    <dbReference type="NCBI Taxonomy" id="449393"/>
    <lineage>
        <taxon>unclassified sequences</taxon>
        <taxon>metagenomes</taxon>
        <taxon>ecological metagenomes</taxon>
    </lineage>
</organism>
<accession>A0A6J6CK31</accession>
<dbReference type="Gene3D" id="1.10.10.10">
    <property type="entry name" value="Winged helix-like DNA-binding domain superfamily/Winged helix DNA-binding domain"/>
    <property type="match status" value="1"/>
</dbReference>
<dbReference type="GO" id="GO:0003677">
    <property type="term" value="F:DNA binding"/>
    <property type="evidence" value="ECO:0007669"/>
    <property type="project" value="UniProtKB-KW"/>
</dbReference>
<keyword evidence="3" id="KW-0804">Transcription</keyword>
<protein>
    <submittedName>
        <fullName evidence="5">Unannotated protein</fullName>
    </submittedName>
</protein>
<dbReference type="InterPro" id="IPR036390">
    <property type="entry name" value="WH_DNA-bd_sf"/>
</dbReference>
<keyword evidence="2" id="KW-0238">DNA-binding</keyword>
<dbReference type="PROSITE" id="PS50949">
    <property type="entry name" value="HTH_GNTR"/>
    <property type="match status" value="1"/>
</dbReference>
<dbReference type="EMBL" id="CAEZTD010000003">
    <property type="protein sequence ID" value="CAB4551644.1"/>
    <property type="molecule type" value="Genomic_DNA"/>
</dbReference>
<evidence type="ECO:0000259" key="4">
    <source>
        <dbReference type="PROSITE" id="PS50949"/>
    </source>
</evidence>
<dbReference type="Pfam" id="PF07729">
    <property type="entry name" value="FCD"/>
    <property type="match status" value="1"/>
</dbReference>
<dbReference type="PANTHER" id="PTHR43537:SF44">
    <property type="entry name" value="GNTR FAMILY REGULATORY PROTEIN"/>
    <property type="match status" value="1"/>
</dbReference>
<dbReference type="InterPro" id="IPR000524">
    <property type="entry name" value="Tscrpt_reg_HTH_GntR"/>
</dbReference>
<evidence type="ECO:0000313" key="5">
    <source>
        <dbReference type="EMBL" id="CAB4551644.1"/>
    </source>
</evidence>
<gene>
    <name evidence="5" type="ORF">UFOPK1591_00074</name>
</gene>
<proteinExistence type="predicted"/>
<evidence type="ECO:0000256" key="1">
    <source>
        <dbReference type="ARBA" id="ARBA00023015"/>
    </source>
</evidence>